<comment type="caution">
    <text evidence="2">The sequence shown here is derived from an EMBL/GenBank/DDBJ whole genome shotgun (WGS) entry which is preliminary data.</text>
</comment>
<reference evidence="2 3" key="1">
    <citation type="submission" date="2024-10" db="EMBL/GenBank/DDBJ databases">
        <title>The Natural Products Discovery Center: Release of the First 8490 Sequenced Strains for Exploring Actinobacteria Biosynthetic Diversity.</title>
        <authorList>
            <person name="Kalkreuter E."/>
            <person name="Kautsar S.A."/>
            <person name="Yang D."/>
            <person name="Bader C.D."/>
            <person name="Teijaro C.N."/>
            <person name="Fluegel L."/>
            <person name="Davis C.M."/>
            <person name="Simpson J.R."/>
            <person name="Lauterbach L."/>
            <person name="Steele A.D."/>
            <person name="Gui C."/>
            <person name="Meng S."/>
            <person name="Li G."/>
            <person name="Viehrig K."/>
            <person name="Ye F."/>
            <person name="Su P."/>
            <person name="Kiefer A.F."/>
            <person name="Nichols A."/>
            <person name="Cepeda A.J."/>
            <person name="Yan W."/>
            <person name="Fan B."/>
            <person name="Jiang Y."/>
            <person name="Adhikari A."/>
            <person name="Zheng C.-J."/>
            <person name="Schuster L."/>
            <person name="Cowan T.M."/>
            <person name="Smanski M.J."/>
            <person name="Chevrette M.G."/>
            <person name="De Carvalho L.P.S."/>
            <person name="Shen B."/>
        </authorList>
    </citation>
    <scope>NUCLEOTIDE SEQUENCE [LARGE SCALE GENOMIC DNA]</scope>
    <source>
        <strain evidence="2 3">NPDC012605</strain>
    </source>
</reference>
<name>A0ABW6XY50_9ACTN</name>
<feature type="region of interest" description="Disordered" evidence="1">
    <location>
        <begin position="1"/>
        <end position="24"/>
    </location>
</feature>
<proteinExistence type="predicted"/>
<evidence type="ECO:0000313" key="3">
    <source>
        <dbReference type="Proteomes" id="UP001602370"/>
    </source>
</evidence>
<gene>
    <name evidence="2" type="ORF">ACFY8C_28610</name>
</gene>
<sequence length="150" mass="16252">MLETWHEECRHDERGAPRATGGREEMSDVYDLHIDTDVTVQLSGCSREDAQAVFGVLDGVYELEDMTAPGPQAATTFSPTVWTATFDTAGGRHQEVRPTRLTSPVGATLSGGYHAVNEVEKVLAAGFDIQSQQSVSGDQETEARLLLASR</sequence>
<dbReference type="EMBL" id="JBIBDZ010000009">
    <property type="protein sequence ID" value="MFF5922264.1"/>
    <property type="molecule type" value="Genomic_DNA"/>
</dbReference>
<organism evidence="2 3">
    <name type="scientific">Streptomyces flavochromogenes</name>
    <dbReference type="NCBI Taxonomy" id="68199"/>
    <lineage>
        <taxon>Bacteria</taxon>
        <taxon>Bacillati</taxon>
        <taxon>Actinomycetota</taxon>
        <taxon>Actinomycetes</taxon>
        <taxon>Kitasatosporales</taxon>
        <taxon>Streptomycetaceae</taxon>
        <taxon>Streptomyces</taxon>
    </lineage>
</organism>
<evidence type="ECO:0000313" key="2">
    <source>
        <dbReference type="EMBL" id="MFF5922264.1"/>
    </source>
</evidence>
<evidence type="ECO:0000256" key="1">
    <source>
        <dbReference type="SAM" id="MobiDB-lite"/>
    </source>
</evidence>
<accession>A0ABW6XY50</accession>
<dbReference type="Proteomes" id="UP001602370">
    <property type="component" value="Unassembled WGS sequence"/>
</dbReference>
<keyword evidence="3" id="KW-1185">Reference proteome</keyword>
<dbReference type="RefSeq" id="WP_388309571.1">
    <property type="nucleotide sequence ID" value="NZ_JBIBDZ010000009.1"/>
</dbReference>
<protein>
    <submittedName>
        <fullName evidence="2">Uncharacterized protein</fullName>
    </submittedName>
</protein>